<feature type="compositionally biased region" description="Basic and acidic residues" evidence="1">
    <location>
        <begin position="126"/>
        <end position="136"/>
    </location>
</feature>
<gene>
    <name evidence="2" type="ORF">EVAR_78512_1</name>
</gene>
<comment type="caution">
    <text evidence="2">The sequence shown here is derived from an EMBL/GenBank/DDBJ whole genome shotgun (WGS) entry which is preliminary data.</text>
</comment>
<feature type="compositionally biased region" description="Basic residues" evidence="1">
    <location>
        <begin position="40"/>
        <end position="55"/>
    </location>
</feature>
<name>A0A4C1TYA8_EUMVA</name>
<evidence type="ECO:0000313" key="3">
    <source>
        <dbReference type="Proteomes" id="UP000299102"/>
    </source>
</evidence>
<feature type="region of interest" description="Disordered" evidence="1">
    <location>
        <begin position="105"/>
        <end position="151"/>
    </location>
</feature>
<dbReference type="EMBL" id="BGZK01000103">
    <property type="protein sequence ID" value="GBP19042.1"/>
    <property type="molecule type" value="Genomic_DNA"/>
</dbReference>
<keyword evidence="3" id="KW-1185">Reference proteome</keyword>
<dbReference type="Proteomes" id="UP000299102">
    <property type="component" value="Unassembled WGS sequence"/>
</dbReference>
<feature type="region of interest" description="Disordered" evidence="1">
    <location>
        <begin position="35"/>
        <end position="60"/>
    </location>
</feature>
<organism evidence="2 3">
    <name type="scientific">Eumeta variegata</name>
    <name type="common">Bagworm moth</name>
    <name type="synonym">Eumeta japonica</name>
    <dbReference type="NCBI Taxonomy" id="151549"/>
    <lineage>
        <taxon>Eukaryota</taxon>
        <taxon>Metazoa</taxon>
        <taxon>Ecdysozoa</taxon>
        <taxon>Arthropoda</taxon>
        <taxon>Hexapoda</taxon>
        <taxon>Insecta</taxon>
        <taxon>Pterygota</taxon>
        <taxon>Neoptera</taxon>
        <taxon>Endopterygota</taxon>
        <taxon>Lepidoptera</taxon>
        <taxon>Glossata</taxon>
        <taxon>Ditrysia</taxon>
        <taxon>Tineoidea</taxon>
        <taxon>Psychidae</taxon>
        <taxon>Oiketicinae</taxon>
        <taxon>Eumeta</taxon>
    </lineage>
</organism>
<evidence type="ECO:0000313" key="2">
    <source>
        <dbReference type="EMBL" id="GBP19042.1"/>
    </source>
</evidence>
<dbReference type="AlphaFoldDB" id="A0A4C1TYA8"/>
<reference evidence="2 3" key="1">
    <citation type="journal article" date="2019" name="Commun. Biol.">
        <title>The bagworm genome reveals a unique fibroin gene that provides high tensile strength.</title>
        <authorList>
            <person name="Kono N."/>
            <person name="Nakamura H."/>
            <person name="Ohtoshi R."/>
            <person name="Tomita M."/>
            <person name="Numata K."/>
            <person name="Arakawa K."/>
        </authorList>
    </citation>
    <scope>NUCLEOTIDE SEQUENCE [LARGE SCALE GENOMIC DNA]</scope>
</reference>
<proteinExistence type="predicted"/>
<protein>
    <submittedName>
        <fullName evidence="2">Uncharacterized protein</fullName>
    </submittedName>
</protein>
<sequence>MHRARSTRCADATRHCYLGCVSLLRERVTRDFRRQDKRNYTHHGSVRASRPRRRPTAIASRNDAFFEVDIGDESAVRPSAGAGRRPAAVSANTFSVGSIKLHYSIGSDPKKEPIRQVAASSPRRRTALDERRENARGTRRRPRHIELSNCP</sequence>
<evidence type="ECO:0000256" key="1">
    <source>
        <dbReference type="SAM" id="MobiDB-lite"/>
    </source>
</evidence>
<accession>A0A4C1TYA8</accession>